<dbReference type="Pfam" id="PF06014">
    <property type="entry name" value="YqgQ-like"/>
    <property type="match status" value="1"/>
</dbReference>
<dbReference type="Gene3D" id="1.10.287.760">
    <property type="entry name" value="YqgQ-like"/>
    <property type="match status" value="1"/>
</dbReference>
<protein>
    <submittedName>
        <fullName evidence="1">DUF910 family protein</fullName>
    </submittedName>
</protein>
<sequence length="69" mass="8297">MNSVYDVQQLLKKFGIYVYIGDRLSDLELMEEEIRELYSAKLILREDFTQSILILRAERSRIQKDQNKE</sequence>
<dbReference type="SUPFAM" id="SSF158379">
    <property type="entry name" value="YqgQ-like"/>
    <property type="match status" value="1"/>
</dbReference>
<dbReference type="InterPro" id="IPR023164">
    <property type="entry name" value="YqgQ-like_sf"/>
</dbReference>
<evidence type="ECO:0000313" key="1">
    <source>
        <dbReference type="EMBL" id="RST73816.1"/>
    </source>
</evidence>
<keyword evidence="2" id="KW-1185">Reference proteome</keyword>
<gene>
    <name evidence="1" type="ORF">D4T97_013155</name>
</gene>
<dbReference type="RefSeq" id="WP_126051203.1">
    <property type="nucleotide sequence ID" value="NZ_QYTV02000005.1"/>
</dbReference>
<dbReference type="AlphaFoldDB" id="A0A429XYK1"/>
<dbReference type="InterPro" id="IPR009256">
    <property type="entry name" value="YqgQ-like"/>
</dbReference>
<name>A0A429XYK1_9BACI</name>
<comment type="caution">
    <text evidence="1">The sequence shown here is derived from an EMBL/GenBank/DDBJ whole genome shotgun (WGS) entry which is preliminary data.</text>
</comment>
<reference evidence="1" key="1">
    <citation type="submission" date="2018-12" db="EMBL/GenBank/DDBJ databases">
        <authorList>
            <person name="Sun L."/>
            <person name="Chen Z."/>
        </authorList>
    </citation>
    <scope>NUCLEOTIDE SEQUENCE [LARGE SCALE GENOMIC DNA]</scope>
    <source>
        <strain evidence="1">3-2-2</strain>
    </source>
</reference>
<dbReference type="OrthoDB" id="2361671at2"/>
<accession>A0A429XYK1</accession>
<dbReference type="Proteomes" id="UP000287156">
    <property type="component" value="Unassembled WGS sequence"/>
</dbReference>
<evidence type="ECO:0000313" key="2">
    <source>
        <dbReference type="Proteomes" id="UP000287156"/>
    </source>
</evidence>
<dbReference type="EMBL" id="QYTV02000005">
    <property type="protein sequence ID" value="RST73816.1"/>
    <property type="molecule type" value="Genomic_DNA"/>
</dbReference>
<proteinExistence type="predicted"/>
<organism evidence="1 2">
    <name type="scientific">Siminovitchia acidinfaciens</name>
    <dbReference type="NCBI Taxonomy" id="2321395"/>
    <lineage>
        <taxon>Bacteria</taxon>
        <taxon>Bacillati</taxon>
        <taxon>Bacillota</taxon>
        <taxon>Bacilli</taxon>
        <taxon>Bacillales</taxon>
        <taxon>Bacillaceae</taxon>
        <taxon>Siminovitchia</taxon>
    </lineage>
</organism>